<dbReference type="Ensembl" id="ENSSSCT00070057808.1">
    <property type="protein sequence ID" value="ENSSSCP00070049139.1"/>
    <property type="gene ID" value="ENSSSCG00070028815.1"/>
</dbReference>
<comment type="domain">
    <text evidence="4">Forms a beta-barrel structure that accommodates hydrophobic ligands in its interior.</text>
</comment>
<name>A0A4X1W3U8_PIG</name>
<evidence type="ECO:0000256" key="4">
    <source>
        <dbReference type="RuleBase" id="RU369022"/>
    </source>
</evidence>
<dbReference type="InterPro" id="IPR031259">
    <property type="entry name" value="ILBP"/>
</dbReference>
<dbReference type="PANTHER" id="PTHR11955">
    <property type="entry name" value="FATTY ACID BINDING PROTEIN"/>
    <property type="match status" value="1"/>
</dbReference>
<evidence type="ECO:0000256" key="5">
    <source>
        <dbReference type="SAM" id="MobiDB-lite"/>
    </source>
</evidence>
<comment type="function">
    <text evidence="4">Binds free fatty acids and their coenzyme A derivatives, bilirubin, and some other small molecules in the cytoplasm. Involved in intracellular lipid transport.</text>
</comment>
<keyword evidence="4" id="KW-0446">Lipid-binding</keyword>
<dbReference type="Pfam" id="PF14651">
    <property type="entry name" value="Lipocalin_7"/>
    <property type="match status" value="1"/>
</dbReference>
<dbReference type="PRINTS" id="PR00178">
    <property type="entry name" value="FATTYACIDBP"/>
</dbReference>
<proteinExistence type="inferred from homology"/>
<reference evidence="6" key="2">
    <citation type="submission" date="2025-08" db="UniProtKB">
        <authorList>
            <consortium name="Ensembl"/>
        </authorList>
    </citation>
    <scope>IDENTIFICATION</scope>
</reference>
<feature type="region of interest" description="Disordered" evidence="5">
    <location>
        <begin position="1"/>
        <end position="44"/>
    </location>
</feature>
<accession>A0A4X1W3U8</accession>
<organism evidence="6 7">
    <name type="scientific">Sus scrofa</name>
    <name type="common">Pig</name>
    <dbReference type="NCBI Taxonomy" id="9823"/>
    <lineage>
        <taxon>Eukaryota</taxon>
        <taxon>Metazoa</taxon>
        <taxon>Chordata</taxon>
        <taxon>Craniata</taxon>
        <taxon>Vertebrata</taxon>
        <taxon>Euteleostomi</taxon>
        <taxon>Mammalia</taxon>
        <taxon>Eutheria</taxon>
        <taxon>Laurasiatheria</taxon>
        <taxon>Artiodactyla</taxon>
        <taxon>Suina</taxon>
        <taxon>Suidae</taxon>
        <taxon>Sus</taxon>
    </lineage>
</organism>
<evidence type="ECO:0000256" key="2">
    <source>
        <dbReference type="ARBA" id="ARBA00008390"/>
    </source>
</evidence>
<dbReference type="Gene3D" id="2.40.128.20">
    <property type="match status" value="1"/>
</dbReference>
<dbReference type="AlphaFoldDB" id="A0A4X1W3U8"/>
<comment type="subcellular location">
    <subcellularLocation>
        <location evidence="1 4">Cytoplasm</location>
    </subcellularLocation>
</comment>
<dbReference type="InterPro" id="IPR012674">
    <property type="entry name" value="Calycin"/>
</dbReference>
<evidence type="ECO:0000313" key="6">
    <source>
        <dbReference type="Ensembl" id="ENSSSCP00070049139.1"/>
    </source>
</evidence>
<dbReference type="GO" id="GO:0005504">
    <property type="term" value="F:fatty acid binding"/>
    <property type="evidence" value="ECO:0007669"/>
    <property type="project" value="UniProtKB-UniRule"/>
</dbReference>
<feature type="compositionally biased region" description="Low complexity" evidence="5">
    <location>
        <begin position="105"/>
        <end position="117"/>
    </location>
</feature>
<dbReference type="SUPFAM" id="SSF50814">
    <property type="entry name" value="Lipocalins"/>
    <property type="match status" value="1"/>
</dbReference>
<sequence>ARSAGQGLTPSLKKRPQTSQRGALREQQRSCKRCKASETPNPPRLLHVAAAKLEVEERGREADSATLKSGWSEIARSSRALKSNYERGEGDAIAERGPGRGFGAGARPQEVRPLGNPNPLPGIGWLGSRVGGLPDELIQKGKDIKGTSEIVQNGKHFKLTITTGSKVVQNEFTLGEECEMETLTGEKVKTVVQLEGDNKLVTTFKGIKSVTELNGDIITSTMTLGDIVFKRISKRI</sequence>
<dbReference type="CDD" id="cd19444">
    <property type="entry name" value="FABP1"/>
    <property type="match status" value="1"/>
</dbReference>
<protein>
    <recommendedName>
        <fullName evidence="4">Fatty acid-binding protein, liver</fullName>
        <shortName evidence="4">L-FABP</shortName>
    </recommendedName>
    <alternativeName>
        <fullName evidence="4">Liver-type fatty acid-binding protein</fullName>
    </alternativeName>
</protein>
<dbReference type="GO" id="GO:0015908">
    <property type="term" value="P:fatty acid transport"/>
    <property type="evidence" value="ECO:0007669"/>
    <property type="project" value="UniProtKB-UniRule"/>
</dbReference>
<evidence type="ECO:0000256" key="3">
    <source>
        <dbReference type="ARBA" id="ARBA00022490"/>
    </source>
</evidence>
<comment type="similarity">
    <text evidence="2 4">Belongs to the calycin superfamily. Fatty-acid binding protein (FABP) family.</text>
</comment>
<keyword evidence="4" id="KW-0813">Transport</keyword>
<dbReference type="Proteomes" id="UP000314985">
    <property type="component" value="Chromosome 3"/>
</dbReference>
<evidence type="ECO:0000256" key="1">
    <source>
        <dbReference type="ARBA" id="ARBA00004496"/>
    </source>
</evidence>
<keyword evidence="3 4" id="KW-0963">Cytoplasm</keyword>
<dbReference type="InterPro" id="IPR000463">
    <property type="entry name" value="Fatty_acid-bd"/>
</dbReference>
<reference evidence="6 7" key="1">
    <citation type="submission" date="2017-08" db="EMBL/GenBank/DDBJ databases">
        <title>USMARCv1.0.</title>
        <authorList>
            <person name="Hannum G.I."/>
            <person name="Koren S."/>
            <person name="Schroeder S.G."/>
            <person name="Chin S.C."/>
            <person name="Nonneman D.J."/>
            <person name="Becker S.A."/>
            <person name="Rosen B.D."/>
            <person name="Bickhart D.M."/>
            <person name="Putnam N.H."/>
            <person name="Green R.E."/>
            <person name="Tuggle C.K."/>
            <person name="Liu H."/>
            <person name="Rohrer G.A."/>
            <person name="Warr A."/>
            <person name="Hall R."/>
            <person name="Kim K."/>
            <person name="Hume D.A."/>
            <person name="Talbot R."/>
            <person name="Chow W."/>
            <person name="Howe K."/>
            <person name="Schwartz A.S."/>
            <person name="Watson M."/>
            <person name="Archibald A.L."/>
            <person name="Phillippy A.M."/>
            <person name="Smith T.P.L."/>
        </authorList>
    </citation>
    <scope>NUCLEOTIDE SEQUENCE [LARGE SCALE GENOMIC DNA]</scope>
</reference>
<evidence type="ECO:0000313" key="7">
    <source>
        <dbReference type="Proteomes" id="UP000314985"/>
    </source>
</evidence>
<dbReference type="GO" id="GO:0005737">
    <property type="term" value="C:cytoplasm"/>
    <property type="evidence" value="ECO:0007669"/>
    <property type="project" value="UniProtKB-SubCell"/>
</dbReference>
<feature type="region of interest" description="Disordered" evidence="5">
    <location>
        <begin position="91"/>
        <end position="118"/>
    </location>
</feature>